<evidence type="ECO:0000256" key="3">
    <source>
        <dbReference type="ARBA" id="ARBA00022617"/>
    </source>
</evidence>
<sequence>MAVTDTQKPSLYDRLGGEPALRKIVNDVLDRNFNNPLIGHHFRHVNMDKLKLLVFEFFSMGIGGPHTYTGRDLRTSHENLHISENDFSEANKDTLLALDENGVGQAEKDEIIAILDSMKGEIIRP</sequence>
<keyword evidence="2" id="KW-0813">Transport</keyword>
<dbReference type="Gene3D" id="1.10.490.10">
    <property type="entry name" value="Globins"/>
    <property type="match status" value="1"/>
</dbReference>
<evidence type="ECO:0000313" key="7">
    <source>
        <dbReference type="Proteomes" id="UP001597641"/>
    </source>
</evidence>
<proteinExistence type="predicted"/>
<organism evidence="6 7">
    <name type="scientific">Pontibacter toksunensis</name>
    <dbReference type="NCBI Taxonomy" id="1332631"/>
    <lineage>
        <taxon>Bacteria</taxon>
        <taxon>Pseudomonadati</taxon>
        <taxon>Bacteroidota</taxon>
        <taxon>Cytophagia</taxon>
        <taxon>Cytophagales</taxon>
        <taxon>Hymenobacteraceae</taxon>
        <taxon>Pontibacter</taxon>
    </lineage>
</organism>
<keyword evidence="4" id="KW-0479">Metal-binding</keyword>
<dbReference type="InterPro" id="IPR012292">
    <property type="entry name" value="Globin/Proto"/>
</dbReference>
<evidence type="ECO:0000256" key="5">
    <source>
        <dbReference type="ARBA" id="ARBA00023004"/>
    </source>
</evidence>
<evidence type="ECO:0000256" key="1">
    <source>
        <dbReference type="ARBA" id="ARBA00001971"/>
    </source>
</evidence>
<evidence type="ECO:0000256" key="4">
    <source>
        <dbReference type="ARBA" id="ARBA00022723"/>
    </source>
</evidence>
<dbReference type="InterPro" id="IPR001486">
    <property type="entry name" value="Hemoglobin_trunc"/>
</dbReference>
<protein>
    <submittedName>
        <fullName evidence="6">Group 1 truncated hemoglobin</fullName>
    </submittedName>
</protein>
<dbReference type="Pfam" id="PF01152">
    <property type="entry name" value="Bac_globin"/>
    <property type="match status" value="1"/>
</dbReference>
<dbReference type="EMBL" id="JBHUOX010000027">
    <property type="protein sequence ID" value="MFD3003328.1"/>
    <property type="molecule type" value="Genomic_DNA"/>
</dbReference>
<evidence type="ECO:0000256" key="2">
    <source>
        <dbReference type="ARBA" id="ARBA00022448"/>
    </source>
</evidence>
<name>A0ABW6C225_9BACT</name>
<gene>
    <name evidence="6" type="ORF">ACFS7Z_23410</name>
</gene>
<dbReference type="PROSITE" id="PS01213">
    <property type="entry name" value="GLOBIN_FAM_2"/>
    <property type="match status" value="1"/>
</dbReference>
<reference evidence="7" key="1">
    <citation type="journal article" date="2019" name="Int. J. Syst. Evol. Microbiol.">
        <title>The Global Catalogue of Microorganisms (GCM) 10K type strain sequencing project: providing services to taxonomists for standard genome sequencing and annotation.</title>
        <authorList>
            <consortium name="The Broad Institute Genomics Platform"/>
            <consortium name="The Broad Institute Genome Sequencing Center for Infectious Disease"/>
            <person name="Wu L."/>
            <person name="Ma J."/>
        </authorList>
    </citation>
    <scope>NUCLEOTIDE SEQUENCE [LARGE SCALE GENOMIC DNA]</scope>
    <source>
        <strain evidence="7">KCTC 23984</strain>
    </source>
</reference>
<dbReference type="CDD" id="cd00454">
    <property type="entry name" value="TrHb1_N"/>
    <property type="match status" value="1"/>
</dbReference>
<dbReference type="RefSeq" id="WP_377490497.1">
    <property type="nucleotide sequence ID" value="NZ_JBHUOX010000027.1"/>
</dbReference>
<keyword evidence="3" id="KW-0349">Heme</keyword>
<keyword evidence="5" id="KW-0408">Iron</keyword>
<dbReference type="InterPro" id="IPR019795">
    <property type="entry name" value="Globin_bac-like_CS"/>
</dbReference>
<accession>A0ABW6C225</accession>
<dbReference type="SUPFAM" id="SSF46458">
    <property type="entry name" value="Globin-like"/>
    <property type="match status" value="1"/>
</dbReference>
<dbReference type="Proteomes" id="UP001597641">
    <property type="component" value="Unassembled WGS sequence"/>
</dbReference>
<evidence type="ECO:0000313" key="6">
    <source>
        <dbReference type="EMBL" id="MFD3003328.1"/>
    </source>
</evidence>
<comment type="cofactor">
    <cofactor evidence="1">
        <name>heme</name>
        <dbReference type="ChEBI" id="CHEBI:30413"/>
    </cofactor>
</comment>
<keyword evidence="7" id="KW-1185">Reference proteome</keyword>
<dbReference type="InterPro" id="IPR009050">
    <property type="entry name" value="Globin-like_sf"/>
</dbReference>
<comment type="caution">
    <text evidence="6">The sequence shown here is derived from an EMBL/GenBank/DDBJ whole genome shotgun (WGS) entry which is preliminary data.</text>
</comment>